<sequence length="77" mass="8862">MMMERKDKVEPLVNMLKKQSIQIEDSKTAKATVDTDKRQLLDKLRQERVAYVRTHRYGLDSLSQVDVCGVLRAGIVD</sequence>
<dbReference type="Proteomes" id="UP001163321">
    <property type="component" value="Chromosome 5"/>
</dbReference>
<comment type="caution">
    <text evidence="1">The sequence shown here is derived from an EMBL/GenBank/DDBJ whole genome shotgun (WGS) entry which is preliminary data.</text>
</comment>
<keyword evidence="2" id="KW-1185">Reference proteome</keyword>
<proteinExistence type="predicted"/>
<protein>
    <submittedName>
        <fullName evidence="1">Uncharacterized protein</fullName>
    </submittedName>
</protein>
<dbReference type="EMBL" id="CM047584">
    <property type="protein sequence ID" value="KAI9911690.1"/>
    <property type="molecule type" value="Genomic_DNA"/>
</dbReference>
<evidence type="ECO:0000313" key="1">
    <source>
        <dbReference type="EMBL" id="KAI9911690.1"/>
    </source>
</evidence>
<accession>A0ACC0W0I7</accession>
<gene>
    <name evidence="1" type="ORF">PsorP6_009867</name>
</gene>
<organism evidence="1 2">
    <name type="scientific">Peronosclerospora sorghi</name>
    <dbReference type="NCBI Taxonomy" id="230839"/>
    <lineage>
        <taxon>Eukaryota</taxon>
        <taxon>Sar</taxon>
        <taxon>Stramenopiles</taxon>
        <taxon>Oomycota</taxon>
        <taxon>Peronosporomycetes</taxon>
        <taxon>Peronosporales</taxon>
        <taxon>Peronosporaceae</taxon>
        <taxon>Peronosclerospora</taxon>
    </lineage>
</organism>
<evidence type="ECO:0000313" key="2">
    <source>
        <dbReference type="Proteomes" id="UP001163321"/>
    </source>
</evidence>
<reference evidence="1 2" key="1">
    <citation type="journal article" date="2022" name="bioRxiv">
        <title>The genome of the oomycete Peronosclerospora sorghi, a cosmopolitan pathogen of maize and sorghum, is inflated with dispersed pseudogenes.</title>
        <authorList>
            <person name="Fletcher K."/>
            <person name="Martin F."/>
            <person name="Isakeit T."/>
            <person name="Cavanaugh K."/>
            <person name="Magill C."/>
            <person name="Michelmore R."/>
        </authorList>
    </citation>
    <scope>NUCLEOTIDE SEQUENCE [LARGE SCALE GENOMIC DNA]</scope>
    <source>
        <strain evidence="1">P6</strain>
    </source>
</reference>
<name>A0ACC0W0I7_9STRA</name>